<dbReference type="GO" id="GO:0005829">
    <property type="term" value="C:cytosol"/>
    <property type="evidence" value="ECO:0007669"/>
    <property type="project" value="TreeGrafter"/>
</dbReference>
<comment type="caution">
    <text evidence="2">The sequence shown here is derived from an EMBL/GenBank/DDBJ whole genome shotgun (WGS) entry which is preliminary data.</text>
</comment>
<dbReference type="PANTHER" id="PTHR42686:SF1">
    <property type="entry name" value="GH17980P-RELATED"/>
    <property type="match status" value="1"/>
</dbReference>
<dbReference type="InterPro" id="IPR023210">
    <property type="entry name" value="NADP_OxRdtase_dom"/>
</dbReference>
<dbReference type="InterPro" id="IPR020471">
    <property type="entry name" value="AKR"/>
</dbReference>
<gene>
    <name evidence="2" type="ORF">CR203_13755</name>
</gene>
<accession>A0A3A9K3G6</accession>
<name>A0A3A9K3G6_9BACI</name>
<dbReference type="InterPro" id="IPR044479">
    <property type="entry name" value="LGALDH-like"/>
</dbReference>
<evidence type="ECO:0000313" key="2">
    <source>
        <dbReference type="EMBL" id="RKL66889.1"/>
    </source>
</evidence>
<proteinExistence type="predicted"/>
<dbReference type="CDD" id="cd19163">
    <property type="entry name" value="AKR_galDH"/>
    <property type="match status" value="1"/>
</dbReference>
<dbReference type="Proteomes" id="UP000281498">
    <property type="component" value="Unassembled WGS sequence"/>
</dbReference>
<keyword evidence="3" id="KW-1185">Reference proteome</keyword>
<dbReference type="GO" id="GO:0010349">
    <property type="term" value="F:L-galactose dehydrogenase activity"/>
    <property type="evidence" value="ECO:0007669"/>
    <property type="project" value="InterPro"/>
</dbReference>
<dbReference type="Gene3D" id="3.20.20.100">
    <property type="entry name" value="NADP-dependent oxidoreductase domain"/>
    <property type="match status" value="1"/>
</dbReference>
<dbReference type="RefSeq" id="WP_110934692.1">
    <property type="nucleotide sequence ID" value="NZ_KZ614146.1"/>
</dbReference>
<dbReference type="OrthoDB" id="9773828at2"/>
<dbReference type="InterPro" id="IPR036812">
    <property type="entry name" value="NAD(P)_OxRdtase_dom_sf"/>
</dbReference>
<dbReference type="EMBL" id="PDOE01000005">
    <property type="protein sequence ID" value="RKL66889.1"/>
    <property type="molecule type" value="Genomic_DNA"/>
</dbReference>
<dbReference type="Pfam" id="PF00248">
    <property type="entry name" value="Aldo_ket_red"/>
    <property type="match status" value="1"/>
</dbReference>
<reference evidence="2 3" key="1">
    <citation type="submission" date="2017-10" db="EMBL/GenBank/DDBJ databases">
        <title>Bacillus sp. nov., a halophilic bacterium isolated from a Keqin Lake.</title>
        <authorList>
            <person name="Wang H."/>
        </authorList>
    </citation>
    <scope>NUCLEOTIDE SEQUENCE [LARGE SCALE GENOMIC DNA]</scope>
    <source>
        <strain evidence="2 3">KCTC 13187</strain>
    </source>
</reference>
<evidence type="ECO:0000313" key="3">
    <source>
        <dbReference type="Proteomes" id="UP000281498"/>
    </source>
</evidence>
<protein>
    <submittedName>
        <fullName evidence="2">Aldo/keto reductase</fullName>
    </submittedName>
</protein>
<dbReference type="SUPFAM" id="SSF51430">
    <property type="entry name" value="NAD(P)-linked oxidoreductase"/>
    <property type="match status" value="1"/>
</dbReference>
<evidence type="ECO:0000259" key="1">
    <source>
        <dbReference type="Pfam" id="PF00248"/>
    </source>
</evidence>
<sequence>MKYRALGKTGLFVSPLSFGASSLGSVFRDIDEKEGINTVHAAVDAGVNYIDVSPYYGATKAEVVLGKALKELPRDKIILSSKAGRYGGDLFDFSYNRIIKSGQESLHRLNTDYLDLLYLHDIEFGNYAQVIEEGIPALKYLKEQGYIRFFGVSALPLPVLKKTMEETNLDVILSYCHYSLNDMSLLELIPDCINNKVGIVNASPLSMGLLHSNETPSWHPADHEVIRTCKKAADYCSTHGEDIAKLAIQFSTRNEQIPTTLVSSASVKNMQKNIEWMEETVNESLLQEVLSILAPIKNRTWPSGKPDYHQKVSRLGGEYL</sequence>
<dbReference type="PANTHER" id="PTHR42686">
    <property type="entry name" value="GH17980P-RELATED"/>
    <property type="match status" value="1"/>
</dbReference>
<dbReference type="AlphaFoldDB" id="A0A3A9K3G6"/>
<feature type="domain" description="NADP-dependent oxidoreductase" evidence="1">
    <location>
        <begin position="15"/>
        <end position="288"/>
    </location>
</feature>
<organism evidence="2 3">
    <name type="scientific">Salipaludibacillus neizhouensis</name>
    <dbReference type="NCBI Taxonomy" id="885475"/>
    <lineage>
        <taxon>Bacteria</taxon>
        <taxon>Bacillati</taxon>
        <taxon>Bacillota</taxon>
        <taxon>Bacilli</taxon>
        <taxon>Bacillales</taxon>
        <taxon>Bacillaceae</taxon>
    </lineage>
</organism>